<feature type="domain" description="Ig-like" evidence="3">
    <location>
        <begin position="1"/>
        <end position="66"/>
    </location>
</feature>
<dbReference type="InterPro" id="IPR050488">
    <property type="entry name" value="Ig_Fc_receptor"/>
</dbReference>
<dbReference type="SMART" id="SM00409">
    <property type="entry name" value="IG"/>
    <property type="match status" value="1"/>
</dbReference>
<dbReference type="Proteomes" id="UP000693946">
    <property type="component" value="Linkage Group LG3"/>
</dbReference>
<dbReference type="InterPro" id="IPR007110">
    <property type="entry name" value="Ig-like_dom"/>
</dbReference>
<accession>A0AAV6QX66</accession>
<dbReference type="PANTHER" id="PTHR11481">
    <property type="entry name" value="IMMUNOGLOBULIN FC RECEPTOR"/>
    <property type="match status" value="1"/>
</dbReference>
<dbReference type="Pfam" id="PF13927">
    <property type="entry name" value="Ig_3"/>
    <property type="match status" value="1"/>
</dbReference>
<dbReference type="GO" id="GO:0004888">
    <property type="term" value="F:transmembrane signaling receptor activity"/>
    <property type="evidence" value="ECO:0007669"/>
    <property type="project" value="TreeGrafter"/>
</dbReference>
<evidence type="ECO:0000313" key="5">
    <source>
        <dbReference type="Proteomes" id="UP000693946"/>
    </source>
</evidence>
<protein>
    <submittedName>
        <fullName evidence="4">Fc receptor 5 isoform X4</fullName>
    </submittedName>
</protein>
<dbReference type="GO" id="GO:0009897">
    <property type="term" value="C:external side of plasma membrane"/>
    <property type="evidence" value="ECO:0007669"/>
    <property type="project" value="TreeGrafter"/>
</dbReference>
<dbReference type="GO" id="GO:0007166">
    <property type="term" value="P:cell surface receptor signaling pathway"/>
    <property type="evidence" value="ECO:0007669"/>
    <property type="project" value="TreeGrafter"/>
</dbReference>
<evidence type="ECO:0000313" key="4">
    <source>
        <dbReference type="EMBL" id="KAG7496662.1"/>
    </source>
</evidence>
<dbReference type="AlphaFoldDB" id="A0AAV6QX66"/>
<keyword evidence="4" id="KW-0675">Receptor</keyword>
<sequence length="190" mass="21551">MWSETFSGETVILTCSIKQDYGDPEWEWEVEWRTPRESPRTKFQSMQRQYVLSGVTQSDSGPYWCREKYSTQWSFPFRLKVIQKKPQATLTSESVSGGKKLTCDVSNSPDWTYYLSRVDPYPHSERVMDNQHAIVTEEGTYSCRGGTPVFFTDVSNEVVVAKTGNPLPGGQTQVVLNVTPSWLSRGASVT</sequence>
<evidence type="ECO:0000259" key="3">
    <source>
        <dbReference type="PROSITE" id="PS50835"/>
    </source>
</evidence>
<reference evidence="4 5" key="1">
    <citation type="journal article" date="2021" name="Sci. Rep.">
        <title>Chromosome anchoring in Senegalese sole (Solea senegalensis) reveals sex-associated markers and genome rearrangements in flatfish.</title>
        <authorList>
            <person name="Guerrero-Cozar I."/>
            <person name="Gomez-Garrido J."/>
            <person name="Berbel C."/>
            <person name="Martinez-Blanch J.F."/>
            <person name="Alioto T."/>
            <person name="Claros M.G."/>
            <person name="Gagnaire P.A."/>
            <person name="Manchado M."/>
        </authorList>
    </citation>
    <scope>NUCLEOTIDE SEQUENCE [LARGE SCALE GENOMIC DNA]</scope>
    <source>
        <strain evidence="4">Sse05_10M</strain>
    </source>
</reference>
<keyword evidence="2" id="KW-1015">Disulfide bond</keyword>
<dbReference type="GO" id="GO:0006955">
    <property type="term" value="P:immune response"/>
    <property type="evidence" value="ECO:0007669"/>
    <property type="project" value="TreeGrafter"/>
</dbReference>
<comment type="caution">
    <text evidence="4">The sequence shown here is derived from an EMBL/GenBank/DDBJ whole genome shotgun (WGS) entry which is preliminary data.</text>
</comment>
<dbReference type="EMBL" id="JAGKHQ010000015">
    <property type="protein sequence ID" value="KAG7496662.1"/>
    <property type="molecule type" value="Genomic_DNA"/>
</dbReference>
<keyword evidence="1" id="KW-0732">Signal</keyword>
<dbReference type="InterPro" id="IPR003599">
    <property type="entry name" value="Ig_sub"/>
</dbReference>
<gene>
    <name evidence="4" type="ORF">JOB18_022932</name>
</gene>
<proteinExistence type="predicted"/>
<organism evidence="4 5">
    <name type="scientific">Solea senegalensis</name>
    <name type="common">Senegalese sole</name>
    <dbReference type="NCBI Taxonomy" id="28829"/>
    <lineage>
        <taxon>Eukaryota</taxon>
        <taxon>Metazoa</taxon>
        <taxon>Chordata</taxon>
        <taxon>Craniata</taxon>
        <taxon>Vertebrata</taxon>
        <taxon>Euteleostomi</taxon>
        <taxon>Actinopterygii</taxon>
        <taxon>Neopterygii</taxon>
        <taxon>Teleostei</taxon>
        <taxon>Neoteleostei</taxon>
        <taxon>Acanthomorphata</taxon>
        <taxon>Carangaria</taxon>
        <taxon>Pleuronectiformes</taxon>
        <taxon>Pleuronectoidei</taxon>
        <taxon>Soleidae</taxon>
        <taxon>Solea</taxon>
    </lineage>
</organism>
<evidence type="ECO:0000256" key="1">
    <source>
        <dbReference type="ARBA" id="ARBA00022729"/>
    </source>
</evidence>
<evidence type="ECO:0000256" key="2">
    <source>
        <dbReference type="ARBA" id="ARBA00023157"/>
    </source>
</evidence>
<name>A0AAV6QX66_SOLSE</name>
<dbReference type="PANTHER" id="PTHR11481:SF60">
    <property type="entry name" value="IG-LIKE DOMAIN-CONTAINING PROTEIN"/>
    <property type="match status" value="1"/>
</dbReference>
<dbReference type="PROSITE" id="PS50835">
    <property type="entry name" value="IG_LIKE"/>
    <property type="match status" value="1"/>
</dbReference>
<keyword evidence="5" id="KW-1185">Reference proteome</keyword>